<dbReference type="GO" id="GO:0003723">
    <property type="term" value="F:RNA binding"/>
    <property type="evidence" value="ECO:0007669"/>
    <property type="project" value="UniProtKB-UniRule"/>
</dbReference>
<keyword evidence="4" id="KW-1185">Reference proteome</keyword>
<feature type="domain" description="RRM" evidence="2">
    <location>
        <begin position="3"/>
        <end position="87"/>
    </location>
</feature>
<dbReference type="Proteomes" id="UP000095751">
    <property type="component" value="Unassembled WGS sequence"/>
</dbReference>
<feature type="non-terminal residue" evidence="3">
    <location>
        <position position="90"/>
    </location>
</feature>
<accession>A0A1E7EML7</accession>
<sequence length="90" mass="10529">PTRHLLVHNMYDKDEETDPGWEKDVKEEFIEECSKFGKIDSVTVMHEEPGGKIYASFIDPTCAKACCDNLAGRWFDKRQLRVDYMQEENL</sequence>
<gene>
    <name evidence="3" type="ORF">FRACYDRAFT_164728</name>
</gene>
<dbReference type="AlphaFoldDB" id="A0A1E7EML7"/>
<evidence type="ECO:0000259" key="2">
    <source>
        <dbReference type="PROSITE" id="PS50102"/>
    </source>
</evidence>
<dbReference type="PROSITE" id="PS50102">
    <property type="entry name" value="RRM"/>
    <property type="match status" value="1"/>
</dbReference>
<feature type="non-terminal residue" evidence="3">
    <location>
        <position position="1"/>
    </location>
</feature>
<evidence type="ECO:0000313" key="3">
    <source>
        <dbReference type="EMBL" id="OEU06823.1"/>
    </source>
</evidence>
<dbReference type="EMBL" id="KV784396">
    <property type="protein sequence ID" value="OEU06823.1"/>
    <property type="molecule type" value="Genomic_DNA"/>
</dbReference>
<evidence type="ECO:0000313" key="4">
    <source>
        <dbReference type="Proteomes" id="UP000095751"/>
    </source>
</evidence>
<dbReference type="GO" id="GO:0006397">
    <property type="term" value="P:mRNA processing"/>
    <property type="evidence" value="ECO:0007669"/>
    <property type="project" value="InterPro"/>
</dbReference>
<dbReference type="PANTHER" id="PTHR48036">
    <property type="entry name" value="SPLICING FACTOR (PAD-1), PUTATIVE (AFU_ORTHOLOGUE AFUA_1G15810)-RELATED"/>
    <property type="match status" value="1"/>
</dbReference>
<dbReference type="OrthoDB" id="5411533at2759"/>
<reference evidence="3 4" key="1">
    <citation type="submission" date="2016-09" db="EMBL/GenBank/DDBJ databases">
        <title>Extensive genetic diversity and differential bi-allelic expression allows diatom success in the polar Southern Ocean.</title>
        <authorList>
            <consortium name="DOE Joint Genome Institute"/>
            <person name="Mock T."/>
            <person name="Otillar R.P."/>
            <person name="Strauss J."/>
            <person name="Dupont C."/>
            <person name="Frickenhaus S."/>
            <person name="Maumus F."/>
            <person name="Mcmullan M."/>
            <person name="Sanges R."/>
            <person name="Schmutz J."/>
            <person name="Toseland A."/>
            <person name="Valas R."/>
            <person name="Veluchamy A."/>
            <person name="Ward B.J."/>
            <person name="Allen A."/>
            <person name="Barry K."/>
            <person name="Falciatore A."/>
            <person name="Ferrante M."/>
            <person name="Fortunato A.E."/>
            <person name="Gloeckner G."/>
            <person name="Gruber A."/>
            <person name="Hipkin R."/>
            <person name="Janech M."/>
            <person name="Kroth P."/>
            <person name="Leese F."/>
            <person name="Lindquist E."/>
            <person name="Lyon B.R."/>
            <person name="Martin J."/>
            <person name="Mayer C."/>
            <person name="Parker M."/>
            <person name="Quesneville H."/>
            <person name="Raymond J."/>
            <person name="Uhlig C."/>
            <person name="Valentin K.U."/>
            <person name="Worden A.Z."/>
            <person name="Armbrust E.V."/>
            <person name="Bowler C."/>
            <person name="Green B."/>
            <person name="Moulton V."/>
            <person name="Van Oosterhout C."/>
            <person name="Grigoriev I."/>
        </authorList>
    </citation>
    <scope>NUCLEOTIDE SEQUENCE [LARGE SCALE GENOMIC DNA]</scope>
    <source>
        <strain evidence="3 4">CCMP1102</strain>
    </source>
</reference>
<dbReference type="InParanoid" id="A0A1E7EML7"/>
<protein>
    <recommendedName>
        <fullName evidence="2">RRM domain-containing protein</fullName>
    </recommendedName>
</protein>
<dbReference type="InterPro" id="IPR006509">
    <property type="entry name" value="RBM39_SF"/>
</dbReference>
<evidence type="ECO:0000256" key="1">
    <source>
        <dbReference type="PROSITE-ProRule" id="PRU00176"/>
    </source>
</evidence>
<keyword evidence="1" id="KW-0694">RNA-binding</keyword>
<dbReference type="InterPro" id="IPR000504">
    <property type="entry name" value="RRM_dom"/>
</dbReference>
<dbReference type="Pfam" id="PF00076">
    <property type="entry name" value="RRM_1"/>
    <property type="match status" value="1"/>
</dbReference>
<dbReference type="InterPro" id="IPR035979">
    <property type="entry name" value="RBD_domain_sf"/>
</dbReference>
<name>A0A1E7EML7_9STRA</name>
<dbReference type="Gene3D" id="3.30.70.330">
    <property type="match status" value="1"/>
</dbReference>
<dbReference type="KEGG" id="fcy:FRACYDRAFT_164728"/>
<organism evidence="3 4">
    <name type="scientific">Fragilariopsis cylindrus CCMP1102</name>
    <dbReference type="NCBI Taxonomy" id="635003"/>
    <lineage>
        <taxon>Eukaryota</taxon>
        <taxon>Sar</taxon>
        <taxon>Stramenopiles</taxon>
        <taxon>Ochrophyta</taxon>
        <taxon>Bacillariophyta</taxon>
        <taxon>Bacillariophyceae</taxon>
        <taxon>Bacillariophycidae</taxon>
        <taxon>Bacillariales</taxon>
        <taxon>Bacillariaceae</taxon>
        <taxon>Fragilariopsis</taxon>
    </lineage>
</organism>
<dbReference type="CDD" id="cd12285">
    <property type="entry name" value="RRM3_RBM39_like"/>
    <property type="match status" value="1"/>
</dbReference>
<dbReference type="SUPFAM" id="SSF54928">
    <property type="entry name" value="RNA-binding domain, RBD"/>
    <property type="match status" value="1"/>
</dbReference>
<dbReference type="GO" id="GO:0005634">
    <property type="term" value="C:nucleus"/>
    <property type="evidence" value="ECO:0007669"/>
    <property type="project" value="InterPro"/>
</dbReference>
<dbReference type="InterPro" id="IPR012677">
    <property type="entry name" value="Nucleotide-bd_a/b_plait_sf"/>
</dbReference>
<proteinExistence type="predicted"/>